<feature type="domain" description="PA" evidence="16">
    <location>
        <begin position="387"/>
        <end position="459"/>
    </location>
</feature>
<feature type="domain" description="Subtilisin-like protease fibronectin type-III" evidence="18">
    <location>
        <begin position="659"/>
        <end position="757"/>
    </location>
</feature>
<feature type="region of interest" description="Disordered" evidence="13">
    <location>
        <begin position="805"/>
        <end position="851"/>
    </location>
</feature>
<feature type="active site" description="Charge relay system" evidence="11 12">
    <location>
        <position position="544"/>
    </location>
</feature>
<evidence type="ECO:0000256" key="11">
    <source>
        <dbReference type="PIRSR" id="PIRSR615500-1"/>
    </source>
</evidence>
<dbReference type="PRINTS" id="PR00723">
    <property type="entry name" value="SUBTILISIN"/>
</dbReference>
<keyword evidence="8 12" id="KW-0378">Hydrolase</keyword>
<evidence type="ECO:0000259" key="18">
    <source>
        <dbReference type="Pfam" id="PF17766"/>
    </source>
</evidence>
<dbReference type="CDD" id="cd02120">
    <property type="entry name" value="PA_subtilisin_like"/>
    <property type="match status" value="1"/>
</dbReference>
<evidence type="ECO:0000256" key="14">
    <source>
        <dbReference type="SAM" id="SignalP"/>
    </source>
</evidence>
<evidence type="ECO:0000313" key="19">
    <source>
        <dbReference type="EMBL" id="KAH7520287.1"/>
    </source>
</evidence>
<feature type="compositionally biased region" description="Polar residues" evidence="13">
    <location>
        <begin position="824"/>
        <end position="837"/>
    </location>
</feature>
<evidence type="ECO:0000256" key="8">
    <source>
        <dbReference type="ARBA" id="ARBA00022801"/>
    </source>
</evidence>
<dbReference type="InterPro" id="IPR041469">
    <property type="entry name" value="Subtilisin-like_FN3"/>
</dbReference>
<evidence type="ECO:0000259" key="15">
    <source>
        <dbReference type="Pfam" id="PF00082"/>
    </source>
</evidence>
<feature type="chain" id="PRO_5037455748" description="Subtilisin-like protease SBT1.7" evidence="14">
    <location>
        <begin position="24"/>
        <end position="851"/>
    </location>
</feature>
<dbReference type="Pfam" id="PF05922">
    <property type="entry name" value="Inhibitor_I9"/>
    <property type="match status" value="1"/>
</dbReference>
<evidence type="ECO:0000256" key="9">
    <source>
        <dbReference type="ARBA" id="ARBA00022825"/>
    </source>
</evidence>
<evidence type="ECO:0000256" key="3">
    <source>
        <dbReference type="ARBA" id="ARBA00011073"/>
    </source>
</evidence>
<dbReference type="GO" id="GO:0009610">
    <property type="term" value="P:response to symbiotic fungus"/>
    <property type="evidence" value="ECO:0007669"/>
    <property type="project" value="UniProtKB-ARBA"/>
</dbReference>
<feature type="signal peptide" evidence="14">
    <location>
        <begin position="1"/>
        <end position="23"/>
    </location>
</feature>
<dbReference type="SUPFAM" id="SSF52743">
    <property type="entry name" value="Subtilisin-like"/>
    <property type="match status" value="1"/>
</dbReference>
<protein>
    <recommendedName>
        <fullName evidence="21">Subtilisin-like protease SBT1.7</fullName>
    </recommendedName>
</protein>
<proteinExistence type="inferred from homology"/>
<evidence type="ECO:0000256" key="13">
    <source>
        <dbReference type="SAM" id="MobiDB-lite"/>
    </source>
</evidence>
<dbReference type="GO" id="GO:0009609">
    <property type="term" value="P:response to symbiotic bacterium"/>
    <property type="evidence" value="ECO:0007669"/>
    <property type="project" value="UniProtKB-ARBA"/>
</dbReference>
<dbReference type="FunFam" id="3.30.70.80:FF:000003">
    <property type="entry name" value="Subtilisin-like protease SBT1.9"/>
    <property type="match status" value="1"/>
</dbReference>
<dbReference type="FunFam" id="3.50.30.30:FF:000005">
    <property type="entry name" value="subtilisin-like protease SBT1.5"/>
    <property type="match status" value="1"/>
</dbReference>
<dbReference type="InterPro" id="IPR023828">
    <property type="entry name" value="Peptidase_S8_Ser-AS"/>
</dbReference>
<dbReference type="InterPro" id="IPR018930">
    <property type="entry name" value="LEA-18"/>
</dbReference>
<dbReference type="Gene3D" id="2.60.40.2310">
    <property type="match status" value="1"/>
</dbReference>
<dbReference type="GO" id="GO:0006508">
    <property type="term" value="P:proteolysis"/>
    <property type="evidence" value="ECO:0007669"/>
    <property type="project" value="UniProtKB-KW"/>
</dbReference>
<evidence type="ECO:0008006" key="21">
    <source>
        <dbReference type="Google" id="ProtNLM"/>
    </source>
</evidence>
<dbReference type="Gene3D" id="3.30.70.80">
    <property type="entry name" value="Peptidase S8 propeptide/proteinase inhibitor I9"/>
    <property type="match status" value="1"/>
</dbReference>
<dbReference type="Gene3D" id="3.40.50.200">
    <property type="entry name" value="Peptidase S8/S53 domain"/>
    <property type="match status" value="1"/>
</dbReference>
<dbReference type="GO" id="GO:0004252">
    <property type="term" value="F:serine-type endopeptidase activity"/>
    <property type="evidence" value="ECO:0007669"/>
    <property type="project" value="UniProtKB-UniRule"/>
</dbReference>
<keyword evidence="5" id="KW-0964">Secreted</keyword>
<dbReference type="GO" id="GO:0048731">
    <property type="term" value="P:system development"/>
    <property type="evidence" value="ECO:0007669"/>
    <property type="project" value="UniProtKB-ARBA"/>
</dbReference>
<dbReference type="Pfam" id="PF00082">
    <property type="entry name" value="Peptidase_S8"/>
    <property type="match status" value="1"/>
</dbReference>
<dbReference type="FunFam" id="3.40.50.200:FF:000006">
    <property type="entry name" value="Subtilisin-like protease SBT1.5"/>
    <property type="match status" value="1"/>
</dbReference>
<dbReference type="PROSITE" id="PS00138">
    <property type="entry name" value="SUBTILASE_SER"/>
    <property type="match status" value="1"/>
</dbReference>
<dbReference type="InterPro" id="IPR003137">
    <property type="entry name" value="PA_domain"/>
</dbReference>
<evidence type="ECO:0000256" key="10">
    <source>
        <dbReference type="ARBA" id="ARBA00023180"/>
    </source>
</evidence>
<feature type="region of interest" description="Disordered" evidence="13">
    <location>
        <begin position="765"/>
        <end position="788"/>
    </location>
</feature>
<evidence type="ECO:0000313" key="20">
    <source>
        <dbReference type="Proteomes" id="UP000813462"/>
    </source>
</evidence>
<dbReference type="Gene3D" id="3.50.30.30">
    <property type="match status" value="1"/>
</dbReference>
<dbReference type="InterPro" id="IPR037045">
    <property type="entry name" value="S8pro/Inhibitor_I9_sf"/>
</dbReference>
<reference evidence="19" key="1">
    <citation type="journal article" date="2021" name="Front. Plant Sci.">
        <title>Chromosome-Scale Genome Assembly for Chinese Sour Jujube and Insights Into Its Genome Evolution and Domestication Signature.</title>
        <authorList>
            <person name="Shen L.-Y."/>
            <person name="Luo H."/>
            <person name="Wang X.-L."/>
            <person name="Wang X.-M."/>
            <person name="Qiu X.-J."/>
            <person name="Liu H."/>
            <person name="Zhou S.-S."/>
            <person name="Jia K.-H."/>
            <person name="Nie S."/>
            <person name="Bao Y.-T."/>
            <person name="Zhang R.-G."/>
            <person name="Yun Q.-Z."/>
            <person name="Chai Y.-H."/>
            <person name="Lu J.-Y."/>
            <person name="Li Y."/>
            <person name="Zhao S.-W."/>
            <person name="Mao J.-F."/>
            <person name="Jia S.-G."/>
            <person name="Mao Y.-M."/>
        </authorList>
    </citation>
    <scope>NUCLEOTIDE SEQUENCE</scope>
    <source>
        <strain evidence="19">AT0</strain>
        <tissue evidence="19">Leaf</tissue>
    </source>
</reference>
<dbReference type="AlphaFoldDB" id="A0A978UZ71"/>
<evidence type="ECO:0000256" key="7">
    <source>
        <dbReference type="ARBA" id="ARBA00022729"/>
    </source>
</evidence>
<evidence type="ECO:0000259" key="16">
    <source>
        <dbReference type="Pfam" id="PF02225"/>
    </source>
</evidence>
<accession>A0A978UZ71</accession>
<dbReference type="InterPro" id="IPR045051">
    <property type="entry name" value="SBT"/>
</dbReference>
<dbReference type="PROSITE" id="PS51892">
    <property type="entry name" value="SUBTILASE"/>
    <property type="match status" value="1"/>
</dbReference>
<dbReference type="Pfam" id="PF17766">
    <property type="entry name" value="fn3_6"/>
    <property type="match status" value="1"/>
</dbReference>
<sequence length="851" mass="90161">MTKFHFLLVSVLLVLCHVSMAMAETKETNQRKTYIVHMAKSDMPASFEHHSHWYDSSLRSVSDSAEMLYIYNNVIHGFSTSLTAEEAQSLEGQPGVLSVLPEVKYELHTTRTPAFLGLDKANQLLIESTAGASDVIVGVLDTGVWPESKSFDDTGFGPVPSSWNGTCEEGTNFTASNCNRKLIGARYFAKGYETTLGPIDVTRESKSPRDDDGHGTHTATTAAGSVVEGASLFGYAQGTARGMAPRARVAIYKVCWLGGCFSTDILMAMDKAIDDNVNVLSMSLGGGMSDYYKDSVAIGAFAAMEKGILVSCSAGNAGPSPYSLSNLAPWITTVGAGTIDRDFPAYVTLGNGQNYSGVSLFRGNALPGSLLPIIYAGNASNATNGNLCMMDTLIPEKVAGKIVLCDRGVSARVQKGAVVKAAGGVGMVLTNTAANGEELVADAHLLPATTVGQKSGEAIRKYLFSDPNPTATVVFEGTKVGIEPSPVVAAFSSRGPNSITPEILKPDIIAPGVNILAGWSGEVGPTGLSIDGRRVTFNIISGTSMSCPHVSGLAALLKAAHPEWSPAAIRSALMTTAYTSYKNGQSIRDVATGKPSTPLDHGSGHVDPVSALYPGLVYDLTVNDYLGFLCALKYTGAQISGLARRKFTCDPSKKYSVGDLNYPSFAVNFQSSGPTVVKYSRTLTNVGSAGTYKVSIKTETQAVKISVEPETLSFSQVNEKKGCTVTFTAVGSLPSDSNSFGRLEWSDGKHIVGSPIAFSWKIMENKQQHRERKPENEEKGKYEGLPVNDSPYIQYKDLEDYKQQGYGTQGHLQPKPGRAGGSTDAPTLSGGSVNSQAEVPAADAISRIGIP</sequence>
<dbReference type="InterPro" id="IPR015500">
    <property type="entry name" value="Peptidase_S8_subtilisin-rel"/>
</dbReference>
<keyword evidence="4" id="KW-0052">Apoplast</keyword>
<gene>
    <name evidence="19" type="ORF">FEM48_Zijuj08G0127900</name>
</gene>
<name>A0A978UZ71_ZIZJJ</name>
<keyword evidence="7 14" id="KW-0732">Signal</keyword>
<dbReference type="InterPro" id="IPR036852">
    <property type="entry name" value="Peptidase_S8/S53_dom_sf"/>
</dbReference>
<comment type="similarity">
    <text evidence="3 12">Belongs to the peptidase S8 family.</text>
</comment>
<evidence type="ECO:0000256" key="5">
    <source>
        <dbReference type="ARBA" id="ARBA00022525"/>
    </source>
</evidence>
<evidence type="ECO:0000256" key="4">
    <source>
        <dbReference type="ARBA" id="ARBA00022523"/>
    </source>
</evidence>
<dbReference type="Pfam" id="PF02225">
    <property type="entry name" value="PA"/>
    <property type="match status" value="1"/>
</dbReference>
<feature type="domain" description="Inhibitor I9" evidence="17">
    <location>
        <begin position="33"/>
        <end position="108"/>
    </location>
</feature>
<evidence type="ECO:0000256" key="1">
    <source>
        <dbReference type="ARBA" id="ARBA00002076"/>
    </source>
</evidence>
<feature type="compositionally biased region" description="Basic and acidic residues" evidence="13">
    <location>
        <begin position="765"/>
        <end position="782"/>
    </location>
</feature>
<keyword evidence="10" id="KW-0325">Glycoprotein</keyword>
<evidence type="ECO:0000259" key="17">
    <source>
        <dbReference type="Pfam" id="PF05922"/>
    </source>
</evidence>
<dbReference type="InterPro" id="IPR010259">
    <property type="entry name" value="S8pro/Inhibitor_I9"/>
</dbReference>
<keyword evidence="6 12" id="KW-0645">Protease</keyword>
<keyword evidence="9 12" id="KW-0720">Serine protease</keyword>
<comment type="caution">
    <text evidence="19">The sequence shown here is derived from an EMBL/GenBank/DDBJ whole genome shotgun (WGS) entry which is preliminary data.</text>
</comment>
<dbReference type="CDD" id="cd04852">
    <property type="entry name" value="Peptidases_S8_3"/>
    <property type="match status" value="1"/>
</dbReference>
<dbReference type="InterPro" id="IPR034197">
    <property type="entry name" value="Peptidases_S8_3"/>
</dbReference>
<comment type="subcellular location">
    <subcellularLocation>
        <location evidence="2">Secreted</location>
        <location evidence="2">Extracellular space</location>
        <location evidence="2">Apoplast</location>
    </subcellularLocation>
</comment>
<dbReference type="PANTHER" id="PTHR10795">
    <property type="entry name" value="PROPROTEIN CONVERTASE SUBTILISIN/KEXIN"/>
    <property type="match status" value="1"/>
</dbReference>
<dbReference type="GO" id="GO:0048046">
    <property type="term" value="C:apoplast"/>
    <property type="evidence" value="ECO:0007669"/>
    <property type="project" value="UniProtKB-SubCell"/>
</dbReference>
<feature type="compositionally biased region" description="Basic and acidic residues" evidence="13">
    <location>
        <begin position="201"/>
        <end position="215"/>
    </location>
</feature>
<dbReference type="Proteomes" id="UP000813462">
    <property type="component" value="Unassembled WGS sequence"/>
</dbReference>
<feature type="region of interest" description="Disordered" evidence="13">
    <location>
        <begin position="199"/>
        <end position="220"/>
    </location>
</feature>
<feature type="active site" description="Charge relay system" evidence="11 12">
    <location>
        <position position="214"/>
    </location>
</feature>
<comment type="function">
    <text evidence="1">Required for arbuscular mycorrhiza (AM) development during AM symbiosis with AM fungi (e.g. Glomeromycota intraradices).</text>
</comment>
<feature type="active site" description="Charge relay system" evidence="11 12">
    <location>
        <position position="141"/>
    </location>
</feature>
<evidence type="ECO:0000256" key="2">
    <source>
        <dbReference type="ARBA" id="ARBA00004271"/>
    </source>
</evidence>
<feature type="domain" description="Peptidase S8/S53" evidence="15">
    <location>
        <begin position="133"/>
        <end position="582"/>
    </location>
</feature>
<evidence type="ECO:0000256" key="12">
    <source>
        <dbReference type="PROSITE-ProRule" id="PRU01240"/>
    </source>
</evidence>
<organism evidence="19 20">
    <name type="scientific">Ziziphus jujuba var. spinosa</name>
    <dbReference type="NCBI Taxonomy" id="714518"/>
    <lineage>
        <taxon>Eukaryota</taxon>
        <taxon>Viridiplantae</taxon>
        <taxon>Streptophyta</taxon>
        <taxon>Embryophyta</taxon>
        <taxon>Tracheophyta</taxon>
        <taxon>Spermatophyta</taxon>
        <taxon>Magnoliopsida</taxon>
        <taxon>eudicotyledons</taxon>
        <taxon>Gunneridae</taxon>
        <taxon>Pentapetalae</taxon>
        <taxon>rosids</taxon>
        <taxon>fabids</taxon>
        <taxon>Rosales</taxon>
        <taxon>Rhamnaceae</taxon>
        <taxon>Paliureae</taxon>
        <taxon>Ziziphus</taxon>
    </lineage>
</organism>
<evidence type="ECO:0000256" key="6">
    <source>
        <dbReference type="ARBA" id="ARBA00022670"/>
    </source>
</evidence>
<dbReference type="InterPro" id="IPR000209">
    <property type="entry name" value="Peptidase_S8/S53_dom"/>
</dbReference>
<dbReference type="Pfam" id="PF10714">
    <property type="entry name" value="LEA_6"/>
    <property type="match status" value="1"/>
</dbReference>
<dbReference type="EMBL" id="JAEACU010000008">
    <property type="protein sequence ID" value="KAH7520287.1"/>
    <property type="molecule type" value="Genomic_DNA"/>
</dbReference>